<evidence type="ECO:0000256" key="1">
    <source>
        <dbReference type="SAM" id="Phobius"/>
    </source>
</evidence>
<protein>
    <recommendedName>
        <fullName evidence="2">DUF6199 domain-containing protein</fullName>
    </recommendedName>
</protein>
<name>A0A2I8VNJ5_9EURY</name>
<evidence type="ECO:0000313" key="4">
    <source>
        <dbReference type="Proteomes" id="UP000236584"/>
    </source>
</evidence>
<feature type="transmembrane region" description="Helical" evidence="1">
    <location>
        <begin position="47"/>
        <end position="67"/>
    </location>
</feature>
<keyword evidence="1" id="KW-0472">Membrane</keyword>
<dbReference type="Proteomes" id="UP000236584">
    <property type="component" value="Chromosome"/>
</dbReference>
<evidence type="ECO:0000259" key="2">
    <source>
        <dbReference type="Pfam" id="PF19701"/>
    </source>
</evidence>
<dbReference type="AlphaFoldDB" id="A0A2I8VNJ5"/>
<proteinExistence type="predicted"/>
<reference evidence="3 4" key="1">
    <citation type="submission" date="2018-01" db="EMBL/GenBank/DDBJ databases">
        <title>Complete genome sequence of Salinigranum rubrum GX10T, an extremely halophilic archaeon isolated from a marine solar saltern.</title>
        <authorList>
            <person name="Han S."/>
        </authorList>
    </citation>
    <scope>NUCLEOTIDE SEQUENCE [LARGE SCALE GENOMIC DNA]</scope>
    <source>
        <strain evidence="3 4">GX10</strain>
    </source>
</reference>
<dbReference type="EMBL" id="CP026309">
    <property type="protein sequence ID" value="AUV82669.1"/>
    <property type="molecule type" value="Genomic_DNA"/>
</dbReference>
<dbReference type="KEGG" id="srub:C2R22_14305"/>
<keyword evidence="1" id="KW-0812">Transmembrane</keyword>
<dbReference type="Pfam" id="PF19701">
    <property type="entry name" value="DUF6199"/>
    <property type="match status" value="1"/>
</dbReference>
<keyword evidence="4" id="KW-1185">Reference proteome</keyword>
<dbReference type="InterPro" id="IPR045679">
    <property type="entry name" value="DUF6199"/>
</dbReference>
<sequence>MTRLFQFAGVAFVLLGLAYLALPRRIYHFSPVSLSETQSGSSEPSTLILWTYRFIGGCLVVVGVSYLF</sequence>
<organism evidence="3 4">
    <name type="scientific">Salinigranum rubrum</name>
    <dbReference type="NCBI Taxonomy" id="755307"/>
    <lineage>
        <taxon>Archaea</taxon>
        <taxon>Methanobacteriati</taxon>
        <taxon>Methanobacteriota</taxon>
        <taxon>Stenosarchaea group</taxon>
        <taxon>Halobacteria</taxon>
        <taxon>Halobacteriales</taxon>
        <taxon>Haloferacaceae</taxon>
        <taxon>Salinigranum</taxon>
    </lineage>
</organism>
<gene>
    <name evidence="3" type="ORF">C2R22_14305</name>
</gene>
<keyword evidence="1" id="KW-1133">Transmembrane helix</keyword>
<feature type="domain" description="DUF6199" evidence="2">
    <location>
        <begin position="8"/>
        <end position="67"/>
    </location>
</feature>
<accession>A0A2I8VNJ5</accession>
<evidence type="ECO:0000313" key="3">
    <source>
        <dbReference type="EMBL" id="AUV82669.1"/>
    </source>
</evidence>